<dbReference type="GO" id="GO:0044284">
    <property type="term" value="C:mitochondrial crista junction"/>
    <property type="evidence" value="ECO:0007669"/>
    <property type="project" value="TreeGrafter"/>
</dbReference>
<comment type="similarity">
    <text evidence="2 8">Belongs to the MICOS complex subunit Mic13 family.</text>
</comment>
<evidence type="ECO:0000256" key="7">
    <source>
        <dbReference type="ARBA" id="ARBA00023136"/>
    </source>
</evidence>
<comment type="subunit">
    <text evidence="8">Component of the mitochondrial contact site and cristae organizing system (MICOS) complex.</text>
</comment>
<dbReference type="PANTHER" id="PTHR31816:SF3">
    <property type="entry name" value="MICOS COMPLEX SUBUNIT MIC13"/>
    <property type="match status" value="1"/>
</dbReference>
<evidence type="ECO:0000256" key="8">
    <source>
        <dbReference type="RuleBase" id="RU363009"/>
    </source>
</evidence>
<evidence type="ECO:0000256" key="5">
    <source>
        <dbReference type="ARBA" id="ARBA00022989"/>
    </source>
</evidence>
<dbReference type="EMBL" id="JTDY01000499">
    <property type="protein sequence ID" value="KOB76903.1"/>
    <property type="molecule type" value="Genomic_DNA"/>
</dbReference>
<dbReference type="STRING" id="104452.A0A0L7LMX3"/>
<evidence type="ECO:0000256" key="3">
    <source>
        <dbReference type="ARBA" id="ARBA00022692"/>
    </source>
</evidence>
<dbReference type="GO" id="GO:0042407">
    <property type="term" value="P:cristae formation"/>
    <property type="evidence" value="ECO:0007669"/>
    <property type="project" value="TreeGrafter"/>
</dbReference>
<sequence>MLKFGVKSAVLGSAVYYTIDKGIWKDSATTSAFYDELESGLKFLIVGGAFLQFEFINMLKFGVKLAVLGSAVYYTIDKGIWKDSATTSAFYEELESGVSPYVGELKKQIPYELPPLPSNDRLSYLMKYYWNCGVKTTFNFLVDLPTHTSNAAVKIYDTVSSSLDAADQKTNSSQEK</sequence>
<organism evidence="9 10">
    <name type="scientific">Operophtera brumata</name>
    <name type="common">Winter moth</name>
    <name type="synonym">Phalaena brumata</name>
    <dbReference type="NCBI Taxonomy" id="104452"/>
    <lineage>
        <taxon>Eukaryota</taxon>
        <taxon>Metazoa</taxon>
        <taxon>Ecdysozoa</taxon>
        <taxon>Arthropoda</taxon>
        <taxon>Hexapoda</taxon>
        <taxon>Insecta</taxon>
        <taxon>Pterygota</taxon>
        <taxon>Neoptera</taxon>
        <taxon>Endopterygota</taxon>
        <taxon>Lepidoptera</taxon>
        <taxon>Glossata</taxon>
        <taxon>Ditrysia</taxon>
        <taxon>Geometroidea</taxon>
        <taxon>Geometridae</taxon>
        <taxon>Larentiinae</taxon>
        <taxon>Operophtera</taxon>
    </lineage>
</organism>
<keyword evidence="4 8" id="KW-0999">Mitochondrion inner membrane</keyword>
<dbReference type="Pfam" id="PF15884">
    <property type="entry name" value="QIL1"/>
    <property type="match status" value="1"/>
</dbReference>
<evidence type="ECO:0000256" key="4">
    <source>
        <dbReference type="ARBA" id="ARBA00022792"/>
    </source>
</evidence>
<evidence type="ECO:0000256" key="1">
    <source>
        <dbReference type="ARBA" id="ARBA00004434"/>
    </source>
</evidence>
<evidence type="ECO:0000313" key="10">
    <source>
        <dbReference type="Proteomes" id="UP000037510"/>
    </source>
</evidence>
<comment type="subcellular location">
    <subcellularLocation>
        <location evidence="1 8">Mitochondrion inner membrane</location>
        <topology evidence="1 8">Single-pass membrane protein</topology>
    </subcellularLocation>
</comment>
<keyword evidence="6 8" id="KW-0496">Mitochondrion</keyword>
<comment type="function">
    <text evidence="8">Component of the MICOS complex, a large protein complex of the mitochondrial inner membrane that plays crucial roles in the maintenance of crista junctions, inner membrane architecture, and formation of contact sites to the outer membrane.</text>
</comment>
<dbReference type="GO" id="GO:0061617">
    <property type="term" value="C:MICOS complex"/>
    <property type="evidence" value="ECO:0007669"/>
    <property type="project" value="UniProtKB-UniRule"/>
</dbReference>
<keyword evidence="3" id="KW-0812">Transmembrane</keyword>
<dbReference type="InterPro" id="IPR026769">
    <property type="entry name" value="Mic13"/>
</dbReference>
<dbReference type="Proteomes" id="UP000037510">
    <property type="component" value="Unassembled WGS sequence"/>
</dbReference>
<comment type="caution">
    <text evidence="9">The sequence shown here is derived from an EMBL/GenBank/DDBJ whole genome shotgun (WGS) entry which is preliminary data.</text>
</comment>
<reference evidence="9 10" key="1">
    <citation type="journal article" date="2015" name="Genome Biol. Evol.">
        <title>The genome of winter moth (Operophtera brumata) provides a genomic perspective on sexual dimorphism and phenology.</title>
        <authorList>
            <person name="Derks M.F."/>
            <person name="Smit S."/>
            <person name="Salis L."/>
            <person name="Schijlen E."/>
            <person name="Bossers A."/>
            <person name="Mateman C."/>
            <person name="Pijl A.S."/>
            <person name="de Ridder D."/>
            <person name="Groenen M.A."/>
            <person name="Visser M.E."/>
            <person name="Megens H.J."/>
        </authorList>
    </citation>
    <scope>NUCLEOTIDE SEQUENCE [LARGE SCALE GENOMIC DNA]</scope>
    <source>
        <strain evidence="9">WM2013NL</strain>
        <tissue evidence="9">Head and thorax</tissue>
    </source>
</reference>
<protein>
    <recommendedName>
        <fullName evidence="8">MICOS complex subunit MIC13</fullName>
    </recommendedName>
</protein>
<keyword evidence="5" id="KW-1133">Transmembrane helix</keyword>
<dbReference type="PANTHER" id="PTHR31816">
    <property type="entry name" value="MICOS COMPLEX SUBUNIT MIC13"/>
    <property type="match status" value="1"/>
</dbReference>
<evidence type="ECO:0000256" key="6">
    <source>
        <dbReference type="ARBA" id="ARBA00023128"/>
    </source>
</evidence>
<gene>
    <name evidence="9" type="ORF">OBRU01_04713</name>
</gene>
<name>A0A0L7LMX3_OPEBR</name>
<accession>A0A0L7LMX3</accession>
<keyword evidence="7" id="KW-0472">Membrane</keyword>
<evidence type="ECO:0000256" key="2">
    <source>
        <dbReference type="ARBA" id="ARBA00006771"/>
    </source>
</evidence>
<dbReference type="AlphaFoldDB" id="A0A0L7LMX3"/>
<proteinExistence type="inferred from homology"/>
<keyword evidence="10" id="KW-1185">Reference proteome</keyword>
<evidence type="ECO:0000313" key="9">
    <source>
        <dbReference type="EMBL" id="KOB76903.1"/>
    </source>
</evidence>